<reference evidence="1 2" key="1">
    <citation type="submission" date="2018-06" db="EMBL/GenBank/DDBJ databases">
        <title>Noncontiguous genome sequence of Ruminococcaceae bacterium ASD2818.</title>
        <authorList>
            <person name="Chaplin A.V."/>
            <person name="Sokolova S.R."/>
            <person name="Kochetkova T.O."/>
            <person name="Goltsov A.Y."/>
            <person name="Trofimov D.Y."/>
            <person name="Efimov B.A."/>
        </authorList>
    </citation>
    <scope>NUCLEOTIDE SEQUENCE [LARGE SCALE GENOMIC DNA]</scope>
    <source>
        <strain evidence="1 2">ASD2818</strain>
    </source>
</reference>
<protein>
    <submittedName>
        <fullName evidence="1">MBL fold metallo-hydrolase</fullName>
    </submittedName>
</protein>
<sequence length="257" mass="29324">MQVTYLYHSGFAVDTGDNFLIFDYYRDLPRGAGLSKGVVRPADLAGRRVTVFASHHHPDHFNRRIFSWRKELPGIRYVLSSDIKDRAEAAVISPGQRLCLDGLTVRALESTDEGVAFLVQTNSGTVFHAGDLNWWYWAGEPEAENQEMGRRYREQIDLLRGERIDVAFVPVDPRLGGQYLYGLGYLMTALSPRMAFPMHFGEDLSVTRRLQEDPQTAAYRERVAVIERRGAAVCVILNFKMKDRKGRYYESKNSQTP</sequence>
<accession>A0A328U8I7</accession>
<name>A0A328U8I7_9FIRM</name>
<dbReference type="Pfam" id="PF13483">
    <property type="entry name" value="Lactamase_B_3"/>
    <property type="match status" value="1"/>
</dbReference>
<evidence type="ECO:0000313" key="1">
    <source>
        <dbReference type="EMBL" id="RAQ22455.1"/>
    </source>
</evidence>
<keyword evidence="1" id="KW-0378">Hydrolase</keyword>
<dbReference type="Proteomes" id="UP000249377">
    <property type="component" value="Unassembled WGS sequence"/>
</dbReference>
<keyword evidence="2" id="KW-1185">Reference proteome</keyword>
<evidence type="ECO:0000313" key="2">
    <source>
        <dbReference type="Proteomes" id="UP000249377"/>
    </source>
</evidence>
<dbReference type="SUPFAM" id="SSF56281">
    <property type="entry name" value="Metallo-hydrolase/oxidoreductase"/>
    <property type="match status" value="1"/>
</dbReference>
<dbReference type="PANTHER" id="PTHR42967">
    <property type="entry name" value="METAL DEPENDENT HYDROLASE"/>
    <property type="match status" value="1"/>
</dbReference>
<organism evidence="1 2">
    <name type="scientific">Hydrogeniiclostridium mannosilyticum</name>
    <dbReference type="NCBI Taxonomy" id="2764322"/>
    <lineage>
        <taxon>Bacteria</taxon>
        <taxon>Bacillati</taxon>
        <taxon>Bacillota</taxon>
        <taxon>Clostridia</taxon>
        <taxon>Eubacteriales</taxon>
        <taxon>Acutalibacteraceae</taxon>
        <taxon>Hydrogeniiclostridium</taxon>
    </lineage>
</organism>
<dbReference type="RefSeq" id="WP_112333630.1">
    <property type="nucleotide sequence ID" value="NZ_QLYR01000013.1"/>
</dbReference>
<proteinExistence type="predicted"/>
<dbReference type="AlphaFoldDB" id="A0A328U8I7"/>
<gene>
    <name evidence="1" type="ORF">DPQ25_13125</name>
</gene>
<dbReference type="GO" id="GO:0016787">
    <property type="term" value="F:hydrolase activity"/>
    <property type="evidence" value="ECO:0007669"/>
    <property type="project" value="UniProtKB-KW"/>
</dbReference>
<dbReference type="PANTHER" id="PTHR42967:SF1">
    <property type="entry name" value="MBL FOLD METALLO-HYDROLASE"/>
    <property type="match status" value="1"/>
</dbReference>
<dbReference type="InterPro" id="IPR036866">
    <property type="entry name" value="RibonucZ/Hydroxyglut_hydro"/>
</dbReference>
<dbReference type="EMBL" id="QLYR01000013">
    <property type="protein sequence ID" value="RAQ22455.1"/>
    <property type="molecule type" value="Genomic_DNA"/>
</dbReference>
<comment type="caution">
    <text evidence="1">The sequence shown here is derived from an EMBL/GenBank/DDBJ whole genome shotgun (WGS) entry which is preliminary data.</text>
</comment>
<dbReference type="Gene3D" id="3.60.15.10">
    <property type="entry name" value="Ribonuclease Z/Hydroxyacylglutathione hydrolase-like"/>
    <property type="match status" value="1"/>
</dbReference>